<protein>
    <submittedName>
        <fullName evidence="1">Uncharacterized protein</fullName>
    </submittedName>
</protein>
<evidence type="ECO:0000313" key="2">
    <source>
        <dbReference type="Proteomes" id="UP000726136"/>
    </source>
</evidence>
<organism evidence="1 2">
    <name type="scientific">Vibrio anguillarum</name>
    <name type="common">Listonella anguillarum</name>
    <dbReference type="NCBI Taxonomy" id="55601"/>
    <lineage>
        <taxon>Bacteria</taxon>
        <taxon>Pseudomonadati</taxon>
        <taxon>Pseudomonadota</taxon>
        <taxon>Gammaproteobacteria</taxon>
        <taxon>Vibrionales</taxon>
        <taxon>Vibrionaceae</taxon>
        <taxon>Vibrio</taxon>
    </lineage>
</organism>
<feature type="non-terminal residue" evidence="1">
    <location>
        <position position="1"/>
    </location>
</feature>
<dbReference type="Proteomes" id="UP000726136">
    <property type="component" value="Unassembled WGS sequence"/>
</dbReference>
<evidence type="ECO:0000313" key="1">
    <source>
        <dbReference type="EMBL" id="MBF4376660.1"/>
    </source>
</evidence>
<reference evidence="1 2" key="1">
    <citation type="journal article" date="2021" name="PeerJ">
        <title>Analysis of 44 Vibrio anguillarum genomes reveals high genetic diversity.</title>
        <authorList>
            <person name="Hansen M.J."/>
            <person name="Dalsgaard I."/>
        </authorList>
    </citation>
    <scope>NUCLEOTIDE SEQUENCE [LARGE SCALE GENOMIC DNA]</scope>
    <source>
        <strain evidence="1 2">040915-1/1B</strain>
    </source>
</reference>
<keyword evidence="2" id="KW-1185">Reference proteome</keyword>
<sequence>SLAGADQNDYQKVVQHYLKPDEKYTIAQVEEKIGTAVIPSLESSTDNILHRTKQLYIETIELNKDLLVQLRQKYPDRKFIVSGMLGLSA</sequence>
<gene>
    <name evidence="1" type="ORF">EAY46_27145</name>
</gene>
<accession>A0ABR9ZG30</accession>
<comment type="caution">
    <text evidence="1">The sequence shown here is derived from an EMBL/GenBank/DDBJ whole genome shotgun (WGS) entry which is preliminary data.</text>
</comment>
<dbReference type="RefSeq" id="WP_194573208.1">
    <property type="nucleotide sequence ID" value="NZ_JAHGUP010000082.1"/>
</dbReference>
<name>A0ABR9ZG30_VIBAN</name>
<proteinExistence type="predicted"/>
<dbReference type="EMBL" id="RDPI01000996">
    <property type="protein sequence ID" value="MBF4376660.1"/>
    <property type="molecule type" value="Genomic_DNA"/>
</dbReference>